<dbReference type="EMBL" id="JBEPLT010000002">
    <property type="protein sequence ID" value="MET3559707.1"/>
    <property type="molecule type" value="Genomic_DNA"/>
</dbReference>
<comment type="caution">
    <text evidence="2">The sequence shown here is derived from an EMBL/GenBank/DDBJ whole genome shotgun (WGS) entry which is preliminary data.</text>
</comment>
<gene>
    <name evidence="2" type="ORF">ABID39_000384</name>
</gene>
<protein>
    <recommendedName>
        <fullName evidence="4">DUF748 domain-containing protein</fullName>
    </recommendedName>
</protein>
<keyword evidence="3" id="KW-1185">Reference proteome</keyword>
<keyword evidence="1" id="KW-0812">Transmembrane</keyword>
<evidence type="ECO:0000313" key="3">
    <source>
        <dbReference type="Proteomes" id="UP001549112"/>
    </source>
</evidence>
<proteinExistence type="predicted"/>
<organism evidence="2 3">
    <name type="scientific">Bartonella japonica</name>
    <dbReference type="NCBI Taxonomy" id="357761"/>
    <lineage>
        <taxon>Bacteria</taxon>
        <taxon>Pseudomonadati</taxon>
        <taxon>Pseudomonadota</taxon>
        <taxon>Alphaproteobacteria</taxon>
        <taxon>Hyphomicrobiales</taxon>
        <taxon>Bartonellaceae</taxon>
        <taxon>Bartonella</taxon>
    </lineage>
</organism>
<feature type="transmembrane region" description="Helical" evidence="1">
    <location>
        <begin position="15"/>
        <end position="38"/>
    </location>
</feature>
<dbReference type="Proteomes" id="UP001549112">
    <property type="component" value="Unassembled WGS sequence"/>
</dbReference>
<evidence type="ECO:0008006" key="4">
    <source>
        <dbReference type="Google" id="ProtNLM"/>
    </source>
</evidence>
<evidence type="ECO:0000313" key="2">
    <source>
        <dbReference type="EMBL" id="MET3559707.1"/>
    </source>
</evidence>
<name>A0ABV2FMG5_9HYPH</name>
<accession>A0ABV2FMG5</accession>
<keyword evidence="1" id="KW-0472">Membrane</keyword>
<evidence type="ECO:0000256" key="1">
    <source>
        <dbReference type="SAM" id="Phobius"/>
    </source>
</evidence>
<reference evidence="2 3" key="1">
    <citation type="submission" date="2024-06" db="EMBL/GenBank/DDBJ databases">
        <title>Genomic Encyclopedia of Type Strains, Phase IV (KMG-IV): sequencing the most valuable type-strain genomes for metagenomic binning, comparative biology and taxonomic classification.</title>
        <authorList>
            <person name="Goeker M."/>
        </authorList>
    </citation>
    <scope>NUCLEOTIDE SEQUENCE [LARGE SCALE GENOMIC DNA]</scope>
    <source>
        <strain evidence="2 3">DSM 23650</strain>
    </source>
</reference>
<sequence>MMDNLNSGYRSHLRYWLTCVIGFIVILVIIIVGGFYATKPYLDSFVKREIARYSIKAETSEISIIGKANLTNVTLPAPAGTSLKVGAISARPPIFFIPGSFTLYNVDLEYDDLHIQIPEISLKSVSLKEKNKTIASQLLQTIMRIELSSIVAPDIRLFVENRDKHTEKLEIKDFQLSDFKNGRIRSVSIKNMNFNMADKNDAKPVNFITKSGTIEARDIDINYVVNYIYSVILGKNNPINQGKDIIGPISFKNVMVDIFEGEEKNISFSLGSLKTSGLKMKPSEQTPGKLIKNYLNTKKENHQKSGKKARYDIIVDSLSPITFADAEMSNLAIYTPQFQGAFESFQFKQNLWNHPIPKNLLVSFNNLSILPKKMEEKDLELFKKMGFEHINLSEKIDFSYDEKKGMLSLALSFNIHNIGSGKISTKFVDVDEKLFSAQKDAIITALQDLGITETDLRYTDAGFIDKLFSYLARNLNDEKHDLKKELYEDFYLIVTQSPKIFLKDHAEAENISKSLGDFAKNPQTLTIKIKAKDNEKLTISDLELALQNDLSTALSKIHLSIKNEASP</sequence>
<keyword evidence="1" id="KW-1133">Transmembrane helix</keyword>